<gene>
    <name evidence="1" type="ORF">CE91St30_30010</name>
</gene>
<keyword evidence="2" id="KW-1185">Reference proteome</keyword>
<dbReference type="Gene3D" id="2.60.120.580">
    <property type="entry name" value="Acetamidase/Formamidase-like domains"/>
    <property type="match status" value="1"/>
</dbReference>
<dbReference type="Gene3D" id="2.40.10.120">
    <property type="match status" value="1"/>
</dbReference>
<dbReference type="Proteomes" id="UP001320544">
    <property type="component" value="Chromosome"/>
</dbReference>
<dbReference type="Gene3D" id="3.10.28.20">
    <property type="entry name" value="Acetamidase/Formamidase-like domains"/>
    <property type="match status" value="1"/>
</dbReference>
<accession>A0ABN6MIA2</accession>
<dbReference type="SUPFAM" id="SSF141130">
    <property type="entry name" value="Acetamidase/Formamidase-like"/>
    <property type="match status" value="1"/>
</dbReference>
<protein>
    <submittedName>
        <fullName evidence="1">Formamidase</fullName>
    </submittedName>
</protein>
<organism evidence="1 2">
    <name type="scientific">Raoultibacter timonensis</name>
    <dbReference type="NCBI Taxonomy" id="1907662"/>
    <lineage>
        <taxon>Bacteria</taxon>
        <taxon>Bacillati</taxon>
        <taxon>Actinomycetota</taxon>
        <taxon>Coriobacteriia</taxon>
        <taxon>Eggerthellales</taxon>
        <taxon>Eggerthellaceae</taxon>
        <taxon>Raoultibacter</taxon>
    </lineage>
</organism>
<proteinExistence type="predicted"/>
<dbReference type="EMBL" id="AP025564">
    <property type="protein sequence ID" value="BDE97668.1"/>
    <property type="molecule type" value="Genomic_DNA"/>
</dbReference>
<dbReference type="PANTHER" id="PTHR31891">
    <property type="entry name" value="FORMAMIDASE C869.04-RELATED"/>
    <property type="match status" value="1"/>
</dbReference>
<sequence length="301" mass="32902">MMKTIVSQVYTFSKDNEPCETIQPGEVLKFMTMDCFSNKITGEDVTMNDLDYGYDVANPAAGPVFVEGAEAGDVLVVDIYDIQVADEGTIATDDHCGPLFETTDYRTKKIRISDGMADFNGVKFPIDPMIGVIGTAPDGEDIIDGYVGSHGGNMDNKRITKGARLYFPVRVPGALLQMGDVHAAMGDAELCGTGIEIPAEITVKVSLVKGFELNWPVLETHEKWYVNACAQEYNEALVNASKELQRLLMGVTGWDAVEAYMYMSVQSDVEINQGCKPCEVQLSLRIGTPKLPQFPPLIPQP</sequence>
<name>A0ABN6MIA2_9ACTN</name>
<reference evidence="1 2" key="1">
    <citation type="submission" date="2022-01" db="EMBL/GenBank/DDBJ databases">
        <title>Novel bile acid biosynthetic pathways are enriched in the microbiome of centenarians.</title>
        <authorList>
            <person name="Sato Y."/>
            <person name="Atarashi K."/>
            <person name="Plichta R.D."/>
            <person name="Arai Y."/>
            <person name="Sasajima S."/>
            <person name="Kearney M.S."/>
            <person name="Suda W."/>
            <person name="Takeshita K."/>
            <person name="Sasaki T."/>
            <person name="Okamoto S."/>
            <person name="Skelly N.A."/>
            <person name="Okamura Y."/>
            <person name="Vlamakis H."/>
            <person name="Li Y."/>
            <person name="Tanoue T."/>
            <person name="Takei H."/>
            <person name="Nittono H."/>
            <person name="Narushima S."/>
            <person name="Irie J."/>
            <person name="Itoh H."/>
            <person name="Moriya K."/>
            <person name="Sugiura Y."/>
            <person name="Suematsu M."/>
            <person name="Moritoki N."/>
            <person name="Shibata S."/>
            <person name="Littman R.D."/>
            <person name="Fischbach A.M."/>
            <person name="Uwamino Y."/>
            <person name="Inoue T."/>
            <person name="Honda A."/>
            <person name="Hattori M."/>
            <person name="Murai T."/>
            <person name="Xavier J.R."/>
            <person name="Hirose N."/>
            <person name="Honda K."/>
        </authorList>
    </citation>
    <scope>NUCLEOTIDE SEQUENCE [LARGE SCALE GENOMIC DNA]</scope>
    <source>
        <strain evidence="1 2">CE91-St30</strain>
    </source>
</reference>
<evidence type="ECO:0000313" key="2">
    <source>
        <dbReference type="Proteomes" id="UP001320544"/>
    </source>
</evidence>
<dbReference type="InterPro" id="IPR004304">
    <property type="entry name" value="FmdA_AmdA"/>
</dbReference>
<dbReference type="Pfam" id="PF03069">
    <property type="entry name" value="FmdA_AmdA"/>
    <property type="match status" value="2"/>
</dbReference>
<dbReference type="PANTHER" id="PTHR31891:SF1">
    <property type="entry name" value="FORMAMIDASE C869.04-RELATED"/>
    <property type="match status" value="1"/>
</dbReference>
<evidence type="ECO:0000313" key="1">
    <source>
        <dbReference type="EMBL" id="BDE97668.1"/>
    </source>
</evidence>